<dbReference type="Gene3D" id="1.10.260.160">
    <property type="match status" value="1"/>
</dbReference>
<comment type="caution">
    <text evidence="2">The sequence shown here is derived from an EMBL/GenBank/DDBJ whole genome shotgun (WGS) entry which is preliminary data.</text>
</comment>
<feature type="chain" id="PRO_5013553614" evidence="1">
    <location>
        <begin position="28"/>
        <end position="467"/>
    </location>
</feature>
<dbReference type="InterPro" id="IPR029058">
    <property type="entry name" value="AB_hydrolase_fold"/>
</dbReference>
<dbReference type="PANTHER" id="PTHR34853">
    <property type="match status" value="1"/>
</dbReference>
<dbReference type="AlphaFoldDB" id="A0A2G9C2N3"/>
<organism evidence="2 3">
    <name type="scientific">Roseateles chitinivorans</name>
    <dbReference type="NCBI Taxonomy" id="2917965"/>
    <lineage>
        <taxon>Bacteria</taxon>
        <taxon>Pseudomonadati</taxon>
        <taxon>Pseudomonadota</taxon>
        <taxon>Betaproteobacteria</taxon>
        <taxon>Burkholderiales</taxon>
        <taxon>Sphaerotilaceae</taxon>
        <taxon>Roseateles</taxon>
    </lineage>
</organism>
<keyword evidence="3" id="KW-1185">Reference proteome</keyword>
<dbReference type="Pfam" id="PF03583">
    <property type="entry name" value="LIP"/>
    <property type="match status" value="1"/>
</dbReference>
<gene>
    <name evidence="2" type="ORF">CS062_23785</name>
</gene>
<feature type="signal peptide" evidence="1">
    <location>
        <begin position="1"/>
        <end position="27"/>
    </location>
</feature>
<evidence type="ECO:0000313" key="2">
    <source>
        <dbReference type="EMBL" id="PIM50673.1"/>
    </source>
</evidence>
<evidence type="ECO:0000256" key="1">
    <source>
        <dbReference type="SAM" id="SignalP"/>
    </source>
</evidence>
<dbReference type="SUPFAM" id="SSF53474">
    <property type="entry name" value="alpha/beta-Hydrolases"/>
    <property type="match status" value="1"/>
</dbReference>
<dbReference type="GO" id="GO:0004806">
    <property type="term" value="F:triacylglycerol lipase activity"/>
    <property type="evidence" value="ECO:0007669"/>
    <property type="project" value="InterPro"/>
</dbReference>
<name>A0A2G9C2N3_9BURK</name>
<dbReference type="InterPro" id="IPR005152">
    <property type="entry name" value="Lipase_secreted"/>
</dbReference>
<dbReference type="EMBL" id="PEOG01000109">
    <property type="protein sequence ID" value="PIM50673.1"/>
    <property type="molecule type" value="Genomic_DNA"/>
</dbReference>
<dbReference type="Gene3D" id="3.40.50.1820">
    <property type="entry name" value="alpha/beta hydrolase"/>
    <property type="match status" value="1"/>
</dbReference>
<dbReference type="PIRSF" id="PIRSF029171">
    <property type="entry name" value="Esterase_LipA"/>
    <property type="match status" value="1"/>
</dbReference>
<dbReference type="GO" id="GO:0016042">
    <property type="term" value="P:lipid catabolic process"/>
    <property type="evidence" value="ECO:0007669"/>
    <property type="project" value="InterPro"/>
</dbReference>
<reference evidence="2 3" key="1">
    <citation type="submission" date="2017-11" db="EMBL/GenBank/DDBJ databases">
        <title>Draft genome sequence of Mitsuaria sp. HWN-4.</title>
        <authorList>
            <person name="Gundlapally S.R."/>
        </authorList>
    </citation>
    <scope>NUCLEOTIDE SEQUENCE [LARGE SCALE GENOMIC DNA]</scope>
    <source>
        <strain evidence="2 3">HWN-4</strain>
    </source>
</reference>
<protein>
    <submittedName>
        <fullName evidence="2">Alpha/beta hydrolase</fullName>
    </submittedName>
</protein>
<dbReference type="PROSITE" id="PS51257">
    <property type="entry name" value="PROKAR_LIPOPROTEIN"/>
    <property type="match status" value="1"/>
</dbReference>
<keyword evidence="1" id="KW-0732">Signal</keyword>
<keyword evidence="2" id="KW-0378">Hydrolase</keyword>
<dbReference type="OrthoDB" id="9798122at2"/>
<accession>A0A2G9C2N3</accession>
<proteinExistence type="predicted"/>
<dbReference type="Proteomes" id="UP000231501">
    <property type="component" value="Unassembled WGS sequence"/>
</dbReference>
<dbReference type="PANTHER" id="PTHR34853:SF1">
    <property type="entry name" value="LIPASE 5"/>
    <property type="match status" value="1"/>
</dbReference>
<sequence>MNSQFKLASLTLAAAALLSACGGGSSAASDDPPPARGAVQLGVVASTTPVTKAQIDAGTAAKGIGALAGAAQCDVEIRYVYYSTRDPQGVVAMASTAVFVPTGTGAACSGNRPVVLYAHGTTTDQTFNMAQVDKNAEGSLVMAFYAAQGFIVVAPNYLGYDRSGLQYTTYLNAEQSAIEMVDGLRAAKTYLNADSAVKPSAKLLIAGYSQGGHVAMATQKAIERDYASEFTVTAAAPMSGPYNLVKFGDVITTTGPVNAGATLFLPLMLTSYQKAYGNIYASPSDVYQSPYDKTAETLFPTKSTITQLIQEGKLPNDPTFTKLFGTGGLLTDSFRANYATSNYRKALQTNTLLGWTPKAPVAMCGGSNDPTVFFFNTTDAQADFASRGKAFPASNLESAASMQWAGATTAATIAGGFAQAKAATSAAAGGGTAGAAAVQGAYHGTLVPPFCNALARGFFQSVLAAQP</sequence>
<evidence type="ECO:0000313" key="3">
    <source>
        <dbReference type="Proteomes" id="UP000231501"/>
    </source>
</evidence>
<dbReference type="RefSeq" id="WP_099864257.1">
    <property type="nucleotide sequence ID" value="NZ_PEOG01000109.1"/>
</dbReference>